<dbReference type="Pfam" id="PF21078">
    <property type="entry name" value="GDH_HM3"/>
    <property type="match status" value="1"/>
</dbReference>
<dbReference type="PIRSF" id="PIRSF036761">
    <property type="entry name" value="GDH_Mll4104"/>
    <property type="match status" value="1"/>
</dbReference>
<feature type="domain" description="NAD-glutamate dehydrogenase ACT3" evidence="5">
    <location>
        <begin position="521"/>
        <end position="594"/>
    </location>
</feature>
<comment type="caution">
    <text evidence="6">The sequence shown here is derived from an EMBL/GenBank/DDBJ whole genome shotgun (WGS) entry which is preliminary data.</text>
</comment>
<evidence type="ECO:0000259" key="5">
    <source>
        <dbReference type="Pfam" id="PF21077"/>
    </source>
</evidence>
<proteinExistence type="predicted"/>
<dbReference type="PANTHER" id="PTHR43403">
    <property type="entry name" value="NAD-SPECIFIC GLUTAMATE DEHYDROGENASE"/>
    <property type="match status" value="1"/>
</dbReference>
<evidence type="ECO:0000259" key="2">
    <source>
        <dbReference type="Pfam" id="PF21074"/>
    </source>
</evidence>
<dbReference type="Pfam" id="PF21077">
    <property type="entry name" value="GDH_ACT3"/>
    <property type="match status" value="1"/>
</dbReference>
<feature type="domain" description="NAD-glutamate dehydrogenase N-terminal ACT1" evidence="3">
    <location>
        <begin position="35"/>
        <end position="130"/>
    </location>
</feature>
<dbReference type="PANTHER" id="PTHR43403:SF1">
    <property type="entry name" value="NAD-SPECIFIC GLUTAMATE DEHYDROGENASE"/>
    <property type="match status" value="1"/>
</dbReference>
<dbReference type="GO" id="GO:0006538">
    <property type="term" value="P:L-glutamate catabolic process"/>
    <property type="evidence" value="ECO:0007669"/>
    <property type="project" value="InterPro"/>
</dbReference>
<dbReference type="Pfam" id="PF21073">
    <property type="entry name" value="GDH_HM1"/>
    <property type="match status" value="1"/>
</dbReference>
<dbReference type="InterPro" id="IPR048381">
    <property type="entry name" value="GDH_C"/>
</dbReference>
<sequence>MSTSTQAVESELIESVCERVRERVAPEEVEQAEAFVRAYYRGAPAEDLRGREPVDLYGAALSHWTFGREREAGASLVRVYNPTFEANGWQSQHTAIDIVCDDMPFLVDSVSMELSRREAGIHVLVHPVIGAESYMHIEIDRQAGGLEELADALRHVLAQVRAAVDDWQPMKDRLQALVEEPAPAGVDPAEIEESKALLAWIGDHHFTFLGYREYSLDGDDLRAVEGSGLGLLRGAVGHVSTAFAKLPPEVRAFALEPHLLVLTKANARSPIHRPSYLDYIGVKRFDEAGKVVGERRFLGLYTTVAYRELPRDIPLLRRTVNEVLERAGFPRGSHDDKALNEIIETFPRDELFQMSADELYEVARGILELGERQRVRLFLRADRYERFVSCLVYIPRDRFNTANRLRIGELLREAHGAESVDWELRLTEWVLVRIHYTLRLAPGTLPDVDVRALEAKVVEATRTWDDELSAVLTEEAGEEAGTALFRRYGSAFPAAYRDDLMARSALADVQRIEALSGGDALDLSLYRPLEAAPGVLRCKLYRRGGRVSLSDVLPMFESLGLTVTDERPYEVTPRDAAPAWIYDFGLVAPADADVTAIRDRFHDGFARVWRGEAELDGFNGLIISAGLDWREVTVVRSVARYLRQAGIPFSDRYMEQTLLCHTDVAAGLVKLFHARFDPAQTSGDAGAVLEQIEAEIDAVDSLDEDRILRSFLCVVEAMLRTNYYLPGPKPYVSFKLDPTQIPLVPLPKPKFEIFVHSPRVEGVHLRGGSVARGGLRWSDRREDFRTEVLGLMKAQMVKNALIVPVGAKGGFVVKRAGDDVVANYTTFISALLDITDTYNAAGEVVPPAHVVRHDGDDPYLVVAADKGTATFSDIANGVAESYGFWLGDAFASGGSVGYDHKAMGITARSAWVSVQRHFRELGVDVQSEDFRVAGIGDMSGDVFGNGMLLSEHIRLVAAFDHRHIFLDPTPDPATSHAERRRLFELPRSSWADYDTALISEGGGVFPRTAKSIPLSAQVREALDVTAEHLTPNELMSAILRSPVDLLWNGGIGTYVKAKSETHADVGDKANDALRVNGGDLRAKVVGEGGNLGLTQRGRIEFALSGGRVNTDAIDNAGGVNCSDHEVNIKVLLDTVVAEGDMTVKQRNALLAEMTDAVAERVLRGSYTQTQALSLARAQAPAMLDVHDRAMRDLEAQGRLDRALEALPDAETVAERRTAGLGLTQPELAVVLAYAKITLYAALLESDLPEDTALDDELDLYFPAPLPERFGDVMRRHRLRREIVATRVTNDLIDRAGTTFVFRLREDTGASPADIARASIVAREVFGVRSLWEEIEALDGVVAADVQGEMLLSSRRSVERATRWLLRTRPLPLDISALSLRYAEGAQTVAGALPGILVESEQEAWRERVGKLTEAGVPEAVAGRVAAQGALFSALDIVEVAGATERPVDEVAALHFLLGGNLNLHWLRDRIALLPRANRWQAMARAALRDDLFSLHAELTTDVLRYGGIDAWLAANRQAADRAAEILGEIRSGGTFDLTTLPVALREVRNLIGRAG</sequence>
<dbReference type="InterPro" id="IPR049058">
    <property type="entry name" value="NAD_Glu_DH_HM2"/>
</dbReference>
<gene>
    <name evidence="6" type="ORF">OM076_09785</name>
</gene>
<dbReference type="RefSeq" id="WP_270039463.1">
    <property type="nucleotide sequence ID" value="NZ_JAPDOD010000006.1"/>
</dbReference>
<dbReference type="InterPro" id="IPR049062">
    <property type="entry name" value="NAD_Glu_DH_ACT2"/>
</dbReference>
<feature type="domain" description="NAD-glutamate dehydrogenase catalytic" evidence="1">
    <location>
        <begin position="691"/>
        <end position="1174"/>
    </location>
</feature>
<dbReference type="Pfam" id="PF05088">
    <property type="entry name" value="Bac_GDH_CD"/>
    <property type="match status" value="1"/>
</dbReference>
<organism evidence="6 7">
    <name type="scientific">Solirubrobacter ginsenosidimutans</name>
    <dbReference type="NCBI Taxonomy" id="490573"/>
    <lineage>
        <taxon>Bacteria</taxon>
        <taxon>Bacillati</taxon>
        <taxon>Actinomycetota</taxon>
        <taxon>Thermoleophilia</taxon>
        <taxon>Solirubrobacterales</taxon>
        <taxon>Solirubrobacteraceae</taxon>
        <taxon>Solirubrobacter</taxon>
    </lineage>
</organism>
<dbReference type="InterPro" id="IPR049056">
    <property type="entry name" value="NAD_Glu_DH_HM3"/>
</dbReference>
<feature type="domain" description="NAD-specific glutamate dehydrogenase C-terminal" evidence="2">
    <location>
        <begin position="1219"/>
        <end position="1548"/>
    </location>
</feature>
<evidence type="ECO:0000259" key="1">
    <source>
        <dbReference type="Pfam" id="PF05088"/>
    </source>
</evidence>
<name>A0A9X3MQF8_9ACTN</name>
<dbReference type="Pfam" id="PF21076">
    <property type="entry name" value="GDH_ACT2"/>
    <property type="match status" value="1"/>
</dbReference>
<evidence type="ECO:0000313" key="7">
    <source>
        <dbReference type="Proteomes" id="UP001149140"/>
    </source>
</evidence>
<dbReference type="GO" id="GO:0004352">
    <property type="term" value="F:glutamate dehydrogenase (NAD+) activity"/>
    <property type="evidence" value="ECO:0007669"/>
    <property type="project" value="InterPro"/>
</dbReference>
<dbReference type="InterPro" id="IPR028971">
    <property type="entry name" value="NAD-GDH_cat"/>
</dbReference>
<feature type="domain" description="NAD-glutamate dehydrogenase ACT2" evidence="4">
    <location>
        <begin position="376"/>
        <end position="465"/>
    </location>
</feature>
<dbReference type="InterPro" id="IPR049064">
    <property type="entry name" value="NAD_Glu_DH_ACT3"/>
</dbReference>
<dbReference type="EMBL" id="JAPDOD010000006">
    <property type="protein sequence ID" value="MDA0160554.1"/>
    <property type="molecule type" value="Genomic_DNA"/>
</dbReference>
<dbReference type="InterPro" id="IPR049059">
    <property type="entry name" value="NAD_Glu_DH_HM1"/>
</dbReference>
<dbReference type="SUPFAM" id="SSF53223">
    <property type="entry name" value="Aminoacid dehydrogenase-like, N-terminal domain"/>
    <property type="match status" value="1"/>
</dbReference>
<dbReference type="Pfam" id="PF21075">
    <property type="entry name" value="GDH_ACT1"/>
    <property type="match status" value="1"/>
</dbReference>
<reference evidence="6" key="1">
    <citation type="submission" date="2022-10" db="EMBL/GenBank/DDBJ databases">
        <title>The WGS of Solirubrobacter ginsenosidimutans DSM 21036.</title>
        <authorList>
            <person name="Jiang Z."/>
        </authorList>
    </citation>
    <scope>NUCLEOTIDE SEQUENCE</scope>
    <source>
        <strain evidence="6">DSM 21036</strain>
    </source>
</reference>
<dbReference type="SUPFAM" id="SSF51735">
    <property type="entry name" value="NAD(P)-binding Rossmann-fold domains"/>
    <property type="match status" value="1"/>
</dbReference>
<dbReference type="GO" id="GO:0004069">
    <property type="term" value="F:L-aspartate:2-oxoglutarate aminotransferase activity"/>
    <property type="evidence" value="ECO:0007669"/>
    <property type="project" value="InterPro"/>
</dbReference>
<protein>
    <submittedName>
        <fullName evidence="6">NAD-glutamate dehydrogenase</fullName>
    </submittedName>
</protein>
<evidence type="ECO:0000259" key="4">
    <source>
        <dbReference type="Pfam" id="PF21076"/>
    </source>
</evidence>
<dbReference type="InterPro" id="IPR046346">
    <property type="entry name" value="Aminoacid_DH-like_N_sf"/>
</dbReference>
<dbReference type="Gene3D" id="3.40.50.720">
    <property type="entry name" value="NAD(P)-binding Rossmann-like Domain"/>
    <property type="match status" value="1"/>
</dbReference>
<evidence type="ECO:0000259" key="3">
    <source>
        <dbReference type="Pfam" id="PF21075"/>
    </source>
</evidence>
<dbReference type="Proteomes" id="UP001149140">
    <property type="component" value="Unassembled WGS sequence"/>
</dbReference>
<evidence type="ECO:0000313" key="6">
    <source>
        <dbReference type="EMBL" id="MDA0160554.1"/>
    </source>
</evidence>
<dbReference type="InterPro" id="IPR036291">
    <property type="entry name" value="NAD(P)-bd_dom_sf"/>
</dbReference>
<dbReference type="Pfam" id="PF21074">
    <property type="entry name" value="GDH_C"/>
    <property type="match status" value="1"/>
</dbReference>
<accession>A0A9X3MQF8</accession>
<keyword evidence="7" id="KW-1185">Reference proteome</keyword>
<dbReference type="Pfam" id="PF21079">
    <property type="entry name" value="GDH_HM2"/>
    <property type="match status" value="1"/>
</dbReference>
<dbReference type="InterPro" id="IPR007780">
    <property type="entry name" value="NAD_Glu_DH_bac"/>
</dbReference>
<dbReference type="InterPro" id="IPR024727">
    <property type="entry name" value="NAD_Glu_DH_N_ACT1"/>
</dbReference>